<evidence type="ECO:0000256" key="4">
    <source>
        <dbReference type="ARBA" id="ARBA00023008"/>
    </source>
</evidence>
<dbReference type="InterPro" id="IPR014755">
    <property type="entry name" value="Cu-Rt/internalin_Ig-like"/>
</dbReference>
<feature type="domain" description="CopC" evidence="8">
    <location>
        <begin position="27"/>
        <end position="119"/>
    </location>
</feature>
<dbReference type="GO" id="GO:0030313">
    <property type="term" value="C:cell envelope"/>
    <property type="evidence" value="ECO:0007669"/>
    <property type="project" value="UniProtKB-SubCell"/>
</dbReference>
<dbReference type="OrthoDB" id="2353937at2"/>
<evidence type="ECO:0000259" key="8">
    <source>
        <dbReference type="Pfam" id="PF04234"/>
    </source>
</evidence>
<evidence type="ECO:0000256" key="2">
    <source>
        <dbReference type="ARBA" id="ARBA00022723"/>
    </source>
</evidence>
<sequence length="198" mass="21795">MIKVRMSLLLFVTLLLSLFIPNIANAHSGLESAKPSAGANVEENIKSIELTFSTKIENLSTLYLINEEGNKLEPASIEVSDNVLKATYQNALDPGTYKVNWNIVGADGHPIEGKYSFTVIESNTTQPNDNTSQEEKINSDDKNEGESKTNENEKDATLNPSEQTSSTDEESFTNVLIIVLVVATLAILAWLFFGKRKK</sequence>
<dbReference type="SUPFAM" id="SSF81296">
    <property type="entry name" value="E set domains"/>
    <property type="match status" value="1"/>
</dbReference>
<keyword evidence="3 7" id="KW-0732">Signal</keyword>
<keyword evidence="2" id="KW-0479">Metal-binding</keyword>
<dbReference type="InterPro" id="IPR014756">
    <property type="entry name" value="Ig_E-set"/>
</dbReference>
<keyword evidence="6" id="KW-1133">Transmembrane helix</keyword>
<keyword evidence="4" id="KW-0186">Copper</keyword>
<dbReference type="KEGG" id="vne:CFK40_11445"/>
<evidence type="ECO:0000313" key="10">
    <source>
        <dbReference type="Proteomes" id="UP000204391"/>
    </source>
</evidence>
<dbReference type="InterPro" id="IPR032694">
    <property type="entry name" value="CopC/D"/>
</dbReference>
<dbReference type="GO" id="GO:0046688">
    <property type="term" value="P:response to copper ion"/>
    <property type="evidence" value="ECO:0007669"/>
    <property type="project" value="InterPro"/>
</dbReference>
<keyword evidence="6" id="KW-0472">Membrane</keyword>
<feature type="transmembrane region" description="Helical" evidence="6">
    <location>
        <begin position="172"/>
        <end position="193"/>
    </location>
</feature>
<comment type="subcellular location">
    <subcellularLocation>
        <location evidence="1">Cell envelope</location>
    </subcellularLocation>
</comment>
<organism evidence="9 10">
    <name type="scientific">Virgibacillus necropolis</name>
    <dbReference type="NCBI Taxonomy" id="163877"/>
    <lineage>
        <taxon>Bacteria</taxon>
        <taxon>Bacillati</taxon>
        <taxon>Bacillota</taxon>
        <taxon>Bacilli</taxon>
        <taxon>Bacillales</taxon>
        <taxon>Bacillaceae</taxon>
        <taxon>Virgibacillus</taxon>
    </lineage>
</organism>
<dbReference type="InterPro" id="IPR007348">
    <property type="entry name" value="CopC_dom"/>
</dbReference>
<keyword evidence="10" id="KW-1185">Reference proteome</keyword>
<name>A0A221MDC4_9BACI</name>
<gene>
    <name evidence="9" type="ORF">CFK40_11445</name>
</gene>
<dbReference type="Proteomes" id="UP000204391">
    <property type="component" value="Chromosome"/>
</dbReference>
<evidence type="ECO:0000256" key="3">
    <source>
        <dbReference type="ARBA" id="ARBA00022729"/>
    </source>
</evidence>
<keyword evidence="6" id="KW-0812">Transmembrane</keyword>
<dbReference type="GO" id="GO:0042597">
    <property type="term" value="C:periplasmic space"/>
    <property type="evidence" value="ECO:0007669"/>
    <property type="project" value="InterPro"/>
</dbReference>
<dbReference type="GO" id="GO:0005507">
    <property type="term" value="F:copper ion binding"/>
    <property type="evidence" value="ECO:0007669"/>
    <property type="project" value="InterPro"/>
</dbReference>
<proteinExistence type="predicted"/>
<reference evidence="9 10" key="1">
    <citation type="journal article" date="2003" name="Int. J. Syst. Evol. Microbiol.">
        <title>Virgibacillus carmonensis sp. nov., Virgibacillus necropolis sp. nov. and Virgibacillus picturae sp. nov., three novel species isolated from deteriorated mural paintings, transfer of the species of the genus salibacillus to Virgibacillus, as Virgibacillus marismortui comb. nov. and Virgibacillus salexigens comb. nov., and emended description of the genus Virgibacillus.</title>
        <authorList>
            <person name="Heyrman J."/>
            <person name="Logan N.A."/>
            <person name="Busse H.J."/>
            <person name="Balcaen A."/>
            <person name="Lebbe L."/>
            <person name="Rodriguez-Diaz M."/>
            <person name="Swings J."/>
            <person name="De Vos P."/>
        </authorList>
    </citation>
    <scope>NUCLEOTIDE SEQUENCE [LARGE SCALE GENOMIC DNA]</scope>
    <source>
        <strain evidence="9 10">LMG 19488</strain>
    </source>
</reference>
<dbReference type="AlphaFoldDB" id="A0A221MDC4"/>
<accession>A0A221MDC4</accession>
<feature type="signal peptide" evidence="7">
    <location>
        <begin position="1"/>
        <end position="26"/>
    </location>
</feature>
<dbReference type="RefSeq" id="WP_089532428.1">
    <property type="nucleotide sequence ID" value="NZ_CP022437.1"/>
</dbReference>
<feature type="compositionally biased region" description="Polar residues" evidence="5">
    <location>
        <begin position="122"/>
        <end position="131"/>
    </location>
</feature>
<protein>
    <recommendedName>
        <fullName evidence="8">CopC domain-containing protein</fullName>
    </recommendedName>
</protein>
<dbReference type="PANTHER" id="PTHR34820:SF4">
    <property type="entry name" value="INNER MEMBRANE PROTEIN YEBZ"/>
    <property type="match status" value="1"/>
</dbReference>
<dbReference type="Pfam" id="PF04234">
    <property type="entry name" value="CopC"/>
    <property type="match status" value="1"/>
</dbReference>
<dbReference type="Gene3D" id="2.60.40.1220">
    <property type="match status" value="1"/>
</dbReference>
<evidence type="ECO:0000256" key="1">
    <source>
        <dbReference type="ARBA" id="ARBA00004196"/>
    </source>
</evidence>
<evidence type="ECO:0000256" key="5">
    <source>
        <dbReference type="SAM" id="MobiDB-lite"/>
    </source>
</evidence>
<feature type="compositionally biased region" description="Basic and acidic residues" evidence="5">
    <location>
        <begin position="133"/>
        <end position="156"/>
    </location>
</feature>
<evidence type="ECO:0000313" key="9">
    <source>
        <dbReference type="EMBL" id="ASN05579.1"/>
    </source>
</evidence>
<dbReference type="EMBL" id="CP022437">
    <property type="protein sequence ID" value="ASN05579.1"/>
    <property type="molecule type" value="Genomic_DNA"/>
</dbReference>
<feature type="chain" id="PRO_5013301951" description="CopC domain-containing protein" evidence="7">
    <location>
        <begin position="27"/>
        <end position="198"/>
    </location>
</feature>
<dbReference type="GO" id="GO:0006825">
    <property type="term" value="P:copper ion transport"/>
    <property type="evidence" value="ECO:0007669"/>
    <property type="project" value="InterPro"/>
</dbReference>
<dbReference type="PANTHER" id="PTHR34820">
    <property type="entry name" value="INNER MEMBRANE PROTEIN YEBZ"/>
    <property type="match status" value="1"/>
</dbReference>
<evidence type="ECO:0000256" key="6">
    <source>
        <dbReference type="SAM" id="Phobius"/>
    </source>
</evidence>
<feature type="region of interest" description="Disordered" evidence="5">
    <location>
        <begin position="122"/>
        <end position="167"/>
    </location>
</feature>
<evidence type="ECO:0000256" key="7">
    <source>
        <dbReference type="SAM" id="SignalP"/>
    </source>
</evidence>
<dbReference type="GO" id="GO:0005886">
    <property type="term" value="C:plasma membrane"/>
    <property type="evidence" value="ECO:0007669"/>
    <property type="project" value="TreeGrafter"/>
</dbReference>